<dbReference type="AlphaFoldDB" id="A0A3M7RXF1"/>
<dbReference type="Proteomes" id="UP000276133">
    <property type="component" value="Unassembled WGS sequence"/>
</dbReference>
<proteinExistence type="predicted"/>
<reference evidence="1 2" key="1">
    <citation type="journal article" date="2018" name="Sci. Rep.">
        <title>Genomic signatures of local adaptation to the degree of environmental predictability in rotifers.</title>
        <authorList>
            <person name="Franch-Gras L."/>
            <person name="Hahn C."/>
            <person name="Garcia-Roger E.M."/>
            <person name="Carmona M.J."/>
            <person name="Serra M."/>
            <person name="Gomez A."/>
        </authorList>
    </citation>
    <scope>NUCLEOTIDE SEQUENCE [LARGE SCALE GENOMIC DNA]</scope>
    <source>
        <strain evidence="1">HYR1</strain>
    </source>
</reference>
<accession>A0A3M7RXF1</accession>
<evidence type="ECO:0000313" key="1">
    <source>
        <dbReference type="EMBL" id="RNA28152.1"/>
    </source>
</evidence>
<organism evidence="1 2">
    <name type="scientific">Brachionus plicatilis</name>
    <name type="common">Marine rotifer</name>
    <name type="synonym">Brachionus muelleri</name>
    <dbReference type="NCBI Taxonomy" id="10195"/>
    <lineage>
        <taxon>Eukaryota</taxon>
        <taxon>Metazoa</taxon>
        <taxon>Spiralia</taxon>
        <taxon>Gnathifera</taxon>
        <taxon>Rotifera</taxon>
        <taxon>Eurotatoria</taxon>
        <taxon>Monogononta</taxon>
        <taxon>Pseudotrocha</taxon>
        <taxon>Ploima</taxon>
        <taxon>Brachionidae</taxon>
        <taxon>Brachionus</taxon>
    </lineage>
</organism>
<keyword evidence="2" id="KW-1185">Reference proteome</keyword>
<name>A0A3M7RXF1_BRAPC</name>
<sequence>MDLLIRNNLTRSEDFTKKALINNIFIEKVFGFKYVHILISINEFFFQFYIVRKAEGSMICFMILNIHIISDTELEFLIFPKYLGKRCFVLKRKFFLKVLRTQSVKK</sequence>
<protein>
    <submittedName>
        <fullName evidence="1">Uncharacterized protein</fullName>
    </submittedName>
</protein>
<gene>
    <name evidence="1" type="ORF">BpHYR1_043075</name>
</gene>
<comment type="caution">
    <text evidence="1">The sequence shown here is derived from an EMBL/GenBank/DDBJ whole genome shotgun (WGS) entry which is preliminary data.</text>
</comment>
<dbReference type="EMBL" id="REGN01002427">
    <property type="protein sequence ID" value="RNA28152.1"/>
    <property type="molecule type" value="Genomic_DNA"/>
</dbReference>
<evidence type="ECO:0000313" key="2">
    <source>
        <dbReference type="Proteomes" id="UP000276133"/>
    </source>
</evidence>